<reference evidence="2 3" key="1">
    <citation type="submission" date="2019-01" db="EMBL/GenBank/DDBJ databases">
        <title>Genome sequencing of the rare red list fungi Fomitopsis rosea.</title>
        <authorList>
            <person name="Buettner E."/>
            <person name="Kellner H."/>
        </authorList>
    </citation>
    <scope>NUCLEOTIDE SEQUENCE [LARGE SCALE GENOMIC DNA]</scope>
    <source>
        <strain evidence="2 3">DSM 105464</strain>
    </source>
</reference>
<dbReference type="Proteomes" id="UP000298390">
    <property type="component" value="Unassembled WGS sequence"/>
</dbReference>
<sequence length="552" mass="60682">MARPTPEPPRYASPPFDDPTGDFILRSSDRVDFRVFRVILRLASSVFASMLEIGQAPPAASDASQTGSDEFRDGCPVVPLQEDSDTLDYLLRMVYPTRDPDLGDLSKLSSVIAVALKYEMEQVVALGSTTLLRFVPKDPFSVWALTVRNGLEDQARTAADEINRQQISVLDSFPPELRDVTAGQYYRLLQYRRLGGAVGEGFKFCHPPLSLARPSPLPSPTATTDSTQNLADSLVDIVCRSSDGQEFPAHRILLALASPVIATLMTRLPEQHNAGGEATDSTSTPATALTRLPVLHLDEDGATLRILICLCQPSRPASTEWQDLVTLPSTVVDAVKKYEMTAVMVSLQVRWPLLAAVDPLRAYLVAANCKSSAQAREAALRLLDRTVEDYYVQELEYSPASVYRSVLLHHRDCKGAACGVAWLIRSFDDNLPVPQKSHCCSEDDRHARLYGCFGVELRGVFSGEDFPSCNSCVLLRHSILRTCEVLESPSGALYATMESLKNPSHSSNLICIPSSNEQDRSAILTLYQKLYHKLADKVNQACVDHIDALAQT</sequence>
<dbReference type="Pfam" id="PF00651">
    <property type="entry name" value="BTB"/>
    <property type="match status" value="1"/>
</dbReference>
<protein>
    <recommendedName>
        <fullName evidence="1">BTB domain-containing protein</fullName>
    </recommendedName>
</protein>
<evidence type="ECO:0000259" key="1">
    <source>
        <dbReference type="SMART" id="SM00225"/>
    </source>
</evidence>
<dbReference type="AlphaFoldDB" id="A0A4Y9YEA3"/>
<dbReference type="EMBL" id="SEKV01000243">
    <property type="protein sequence ID" value="TFY60665.1"/>
    <property type="molecule type" value="Genomic_DNA"/>
</dbReference>
<organism evidence="2 3">
    <name type="scientific">Rhodofomes roseus</name>
    <dbReference type="NCBI Taxonomy" id="34475"/>
    <lineage>
        <taxon>Eukaryota</taxon>
        <taxon>Fungi</taxon>
        <taxon>Dikarya</taxon>
        <taxon>Basidiomycota</taxon>
        <taxon>Agaricomycotina</taxon>
        <taxon>Agaricomycetes</taxon>
        <taxon>Polyporales</taxon>
        <taxon>Rhodofomes</taxon>
    </lineage>
</organism>
<dbReference type="InterPro" id="IPR000210">
    <property type="entry name" value="BTB/POZ_dom"/>
</dbReference>
<dbReference type="Gene3D" id="3.30.710.10">
    <property type="entry name" value="Potassium Channel Kv1.1, Chain A"/>
    <property type="match status" value="2"/>
</dbReference>
<feature type="domain" description="BTB" evidence="1">
    <location>
        <begin position="21"/>
        <end position="135"/>
    </location>
</feature>
<accession>A0A4Y9YEA3</accession>
<dbReference type="InterPro" id="IPR011333">
    <property type="entry name" value="SKP1/BTB/POZ_sf"/>
</dbReference>
<feature type="domain" description="BTB" evidence="1">
    <location>
        <begin position="235"/>
        <end position="355"/>
    </location>
</feature>
<comment type="caution">
    <text evidence="2">The sequence shown here is derived from an EMBL/GenBank/DDBJ whole genome shotgun (WGS) entry which is preliminary data.</text>
</comment>
<evidence type="ECO:0000313" key="2">
    <source>
        <dbReference type="EMBL" id="TFY60665.1"/>
    </source>
</evidence>
<proteinExistence type="predicted"/>
<gene>
    <name evidence="2" type="ORF">EVJ58_g5001</name>
</gene>
<dbReference type="STRING" id="34475.A0A4Y9YEA3"/>
<name>A0A4Y9YEA3_9APHY</name>
<dbReference type="SMART" id="SM00225">
    <property type="entry name" value="BTB"/>
    <property type="match status" value="2"/>
</dbReference>
<evidence type="ECO:0000313" key="3">
    <source>
        <dbReference type="Proteomes" id="UP000298390"/>
    </source>
</evidence>